<accession>A0AA38L5P6</accession>
<comment type="caution">
    <text evidence="2">The sequence shown here is derived from an EMBL/GenBank/DDBJ whole genome shotgun (WGS) entry which is preliminary data.</text>
</comment>
<sequence length="116" mass="13035">PSGYPRYSPSLDWQTLHSTAASVAISEYKWGLIKDSYFNQPKPINPQVAGAQGGESEDELIAVYRDKALINVLQSSFKKDLHEDSFHDNNSSGDPGRTFKANQNIPHWLEILVDFK</sequence>
<feature type="non-terminal residue" evidence="2">
    <location>
        <position position="116"/>
    </location>
</feature>
<dbReference type="Proteomes" id="UP000824469">
    <property type="component" value="Unassembled WGS sequence"/>
</dbReference>
<keyword evidence="3" id="KW-1185">Reference proteome</keyword>
<proteinExistence type="predicted"/>
<dbReference type="EMBL" id="JAHRHJ020000005">
    <property type="protein sequence ID" value="KAH9313879.1"/>
    <property type="molecule type" value="Genomic_DNA"/>
</dbReference>
<evidence type="ECO:0000256" key="1">
    <source>
        <dbReference type="SAM" id="MobiDB-lite"/>
    </source>
</evidence>
<dbReference type="AlphaFoldDB" id="A0AA38L5P6"/>
<gene>
    <name evidence="2" type="ORF">KI387_022506</name>
</gene>
<name>A0AA38L5P6_TAXCH</name>
<evidence type="ECO:0000313" key="2">
    <source>
        <dbReference type="EMBL" id="KAH9313879.1"/>
    </source>
</evidence>
<reference evidence="2 3" key="1">
    <citation type="journal article" date="2021" name="Nat. Plants">
        <title>The Taxus genome provides insights into paclitaxel biosynthesis.</title>
        <authorList>
            <person name="Xiong X."/>
            <person name="Gou J."/>
            <person name="Liao Q."/>
            <person name="Li Y."/>
            <person name="Zhou Q."/>
            <person name="Bi G."/>
            <person name="Li C."/>
            <person name="Du R."/>
            <person name="Wang X."/>
            <person name="Sun T."/>
            <person name="Guo L."/>
            <person name="Liang H."/>
            <person name="Lu P."/>
            <person name="Wu Y."/>
            <person name="Zhang Z."/>
            <person name="Ro D.K."/>
            <person name="Shang Y."/>
            <person name="Huang S."/>
            <person name="Yan J."/>
        </authorList>
    </citation>
    <scope>NUCLEOTIDE SEQUENCE [LARGE SCALE GENOMIC DNA]</scope>
    <source>
        <strain evidence="2">Ta-2019</strain>
    </source>
</reference>
<organism evidence="2 3">
    <name type="scientific">Taxus chinensis</name>
    <name type="common">Chinese yew</name>
    <name type="synonym">Taxus wallichiana var. chinensis</name>
    <dbReference type="NCBI Taxonomy" id="29808"/>
    <lineage>
        <taxon>Eukaryota</taxon>
        <taxon>Viridiplantae</taxon>
        <taxon>Streptophyta</taxon>
        <taxon>Embryophyta</taxon>
        <taxon>Tracheophyta</taxon>
        <taxon>Spermatophyta</taxon>
        <taxon>Pinopsida</taxon>
        <taxon>Pinidae</taxon>
        <taxon>Conifers II</taxon>
        <taxon>Cupressales</taxon>
        <taxon>Taxaceae</taxon>
        <taxon>Taxus</taxon>
    </lineage>
</organism>
<feature type="non-terminal residue" evidence="2">
    <location>
        <position position="1"/>
    </location>
</feature>
<protein>
    <submittedName>
        <fullName evidence="2">Uncharacterized protein</fullName>
    </submittedName>
</protein>
<feature type="region of interest" description="Disordered" evidence="1">
    <location>
        <begin position="82"/>
        <end position="101"/>
    </location>
</feature>
<evidence type="ECO:0000313" key="3">
    <source>
        <dbReference type="Proteomes" id="UP000824469"/>
    </source>
</evidence>